<protein>
    <submittedName>
        <fullName evidence="1">Uncharacterized protein</fullName>
    </submittedName>
</protein>
<dbReference type="InterPro" id="IPR032675">
    <property type="entry name" value="LRR_dom_sf"/>
</dbReference>
<dbReference type="SUPFAM" id="SSF52047">
    <property type="entry name" value="RNI-like"/>
    <property type="match status" value="1"/>
</dbReference>
<dbReference type="AlphaFoldDB" id="A0A0G4H7W7"/>
<dbReference type="EMBL" id="CDMZ01001961">
    <property type="protein sequence ID" value="CEM39854.1"/>
    <property type="molecule type" value="Genomic_DNA"/>
</dbReference>
<proteinExistence type="predicted"/>
<dbReference type="Gene3D" id="3.80.10.10">
    <property type="entry name" value="Ribonuclease Inhibitor"/>
    <property type="match status" value="1"/>
</dbReference>
<name>A0A0G4H7W7_9ALVE</name>
<evidence type="ECO:0000313" key="1">
    <source>
        <dbReference type="EMBL" id="CEM39854.1"/>
    </source>
</evidence>
<organism evidence="1">
    <name type="scientific">Chromera velia CCMP2878</name>
    <dbReference type="NCBI Taxonomy" id="1169474"/>
    <lineage>
        <taxon>Eukaryota</taxon>
        <taxon>Sar</taxon>
        <taxon>Alveolata</taxon>
        <taxon>Colpodellida</taxon>
        <taxon>Chromeraceae</taxon>
        <taxon>Chromera</taxon>
    </lineage>
</organism>
<dbReference type="VEuPathDB" id="CryptoDB:Cvel_5832"/>
<reference evidence="1" key="1">
    <citation type="submission" date="2014-11" db="EMBL/GenBank/DDBJ databases">
        <authorList>
            <person name="Otto D Thomas"/>
            <person name="Naeem Raeece"/>
        </authorList>
    </citation>
    <scope>NUCLEOTIDE SEQUENCE</scope>
</reference>
<dbReference type="PhylomeDB" id="A0A0G4H7W7"/>
<sequence>MSLFRSLPSSLEDLCVSLNGLGVEVWTALGEKMEEGELASLKKLDFSHCFLKLQSARAFLFSLPPSLEVLRVNHNPELKDLGEDEWRLVGGRLTKLREVQYNFVDGPMGGGSRRESADSQAEEALVSRLRLCFPSVPADGFVFASK</sequence>
<gene>
    <name evidence="1" type="ORF">Cvel_5832</name>
</gene>
<accession>A0A0G4H7W7</accession>